<dbReference type="PANTHER" id="PTHR37418:SF1">
    <property type="entry name" value="3-KETO-5-AMINOHEXANOATE CLEAVAGE PROTEIN"/>
    <property type="match status" value="1"/>
</dbReference>
<evidence type="ECO:0000313" key="2">
    <source>
        <dbReference type="Proteomes" id="UP000317893"/>
    </source>
</evidence>
<gene>
    <name evidence="1" type="ORF">FB458_0732</name>
</gene>
<evidence type="ECO:0000313" key="1">
    <source>
        <dbReference type="EMBL" id="TQJ07664.1"/>
    </source>
</evidence>
<comment type="caution">
    <text evidence="1">The sequence shown here is derived from an EMBL/GenBank/DDBJ whole genome shotgun (WGS) entry which is preliminary data.</text>
</comment>
<sequence length="241" mass="25153">MLQVCLNGARRPFEGVPVTAARLAAQAAAAVAASAHGIHVHPRADGGAETLDGDLHRLVLAAIREAAPGVPVGVSTHEAIEPEPVARLAAVRRWPGPADGGPDHASVNWHEDGAVEVAQALHENGIGIEAGLFTPLAAAALAESRWPQRVLRVLVEAIPGTTPGAEGLWAAERIIAALGPVPCPLLVHGEEQWTWPVLRWAQRQGHDTRIGLEDTLLDEHGLRVTDNASLVTQALAGGATT</sequence>
<organism evidence="1 2">
    <name type="scientific">Lapillicoccus jejuensis</name>
    <dbReference type="NCBI Taxonomy" id="402171"/>
    <lineage>
        <taxon>Bacteria</taxon>
        <taxon>Bacillati</taxon>
        <taxon>Actinomycetota</taxon>
        <taxon>Actinomycetes</taxon>
        <taxon>Micrococcales</taxon>
        <taxon>Intrasporangiaceae</taxon>
        <taxon>Lapillicoccus</taxon>
    </lineage>
</organism>
<dbReference type="Gene3D" id="3.20.20.70">
    <property type="entry name" value="Aldolase class I"/>
    <property type="match status" value="2"/>
</dbReference>
<dbReference type="PANTHER" id="PTHR37418">
    <property type="entry name" value="3-KETO-5-AMINOHEXANOATE CLEAVAGE ENZYME-RELATED"/>
    <property type="match status" value="1"/>
</dbReference>
<dbReference type="AlphaFoldDB" id="A0A542DXK9"/>
<keyword evidence="2" id="KW-1185">Reference proteome</keyword>
<dbReference type="GO" id="GO:0043720">
    <property type="term" value="F:3-keto-5-aminohexanoate cleavage activity"/>
    <property type="evidence" value="ECO:0007669"/>
    <property type="project" value="InterPro"/>
</dbReference>
<dbReference type="Proteomes" id="UP000317893">
    <property type="component" value="Unassembled WGS sequence"/>
</dbReference>
<dbReference type="Pfam" id="PF05853">
    <property type="entry name" value="BKACE"/>
    <property type="match status" value="1"/>
</dbReference>
<proteinExistence type="predicted"/>
<protein>
    <submittedName>
        <fullName evidence="1">Uncharacterized protein (DUF849 family)</fullName>
    </submittedName>
</protein>
<reference evidence="1 2" key="1">
    <citation type="submission" date="2019-06" db="EMBL/GenBank/DDBJ databases">
        <title>Sequencing the genomes of 1000 actinobacteria strains.</title>
        <authorList>
            <person name="Klenk H.-P."/>
        </authorList>
    </citation>
    <scope>NUCLEOTIDE SEQUENCE [LARGE SCALE GENOMIC DNA]</scope>
    <source>
        <strain evidence="1 2">DSM 18607</strain>
    </source>
</reference>
<dbReference type="EMBL" id="VFMN01000001">
    <property type="protein sequence ID" value="TQJ07664.1"/>
    <property type="molecule type" value="Genomic_DNA"/>
</dbReference>
<name>A0A542DXK9_9MICO</name>
<dbReference type="InterPro" id="IPR008567">
    <property type="entry name" value="BKACE"/>
</dbReference>
<dbReference type="OrthoDB" id="3424160at2"/>
<dbReference type="InterPro" id="IPR013785">
    <property type="entry name" value="Aldolase_TIM"/>
</dbReference>
<accession>A0A542DXK9</accession>
<dbReference type="RefSeq" id="WP_141846857.1">
    <property type="nucleotide sequence ID" value="NZ_BAAAPR010000008.1"/>
</dbReference>